<feature type="compositionally biased region" description="Basic and acidic residues" evidence="1">
    <location>
        <begin position="83"/>
        <end position="104"/>
    </location>
</feature>
<dbReference type="EMBL" id="JBFOLK010000002">
    <property type="protein sequence ID" value="KAL2532238.1"/>
    <property type="molecule type" value="Genomic_DNA"/>
</dbReference>
<feature type="compositionally biased region" description="Polar residues" evidence="1">
    <location>
        <begin position="114"/>
        <end position="128"/>
    </location>
</feature>
<protein>
    <submittedName>
        <fullName evidence="2">Retrotrans gag domain-containing protein</fullName>
    </submittedName>
</protein>
<comment type="caution">
    <text evidence="2">The sequence shown here is derived from an EMBL/GenBank/DDBJ whole genome shotgun (WGS) entry which is preliminary data.</text>
</comment>
<sequence>MIADIVQLNDIRQKEVETVKTYFKMFSNVINKIKIVTDEKVLDALVTGLYMRTPFWKDVQNSQPKTYSQLVNLVQRKIRSEETIENREKAERERGDRYRRRGDTHLNPVLAGSRRNTPQGHGTTTTEGSTKRRWFLPPS</sequence>
<evidence type="ECO:0000256" key="1">
    <source>
        <dbReference type="SAM" id="MobiDB-lite"/>
    </source>
</evidence>
<reference evidence="3" key="1">
    <citation type="submission" date="2024-07" db="EMBL/GenBank/DDBJ databases">
        <title>Two chromosome-level genome assemblies of Korean endemic species Abeliophyllum distichum and Forsythia ovata (Oleaceae).</title>
        <authorList>
            <person name="Jang H."/>
        </authorList>
    </citation>
    <scope>NUCLEOTIDE SEQUENCE [LARGE SCALE GENOMIC DNA]</scope>
</reference>
<dbReference type="Proteomes" id="UP001604336">
    <property type="component" value="Unassembled WGS sequence"/>
</dbReference>
<accession>A0ABD1V5S4</accession>
<organism evidence="2 3">
    <name type="scientific">Abeliophyllum distichum</name>
    <dbReference type="NCBI Taxonomy" id="126358"/>
    <lineage>
        <taxon>Eukaryota</taxon>
        <taxon>Viridiplantae</taxon>
        <taxon>Streptophyta</taxon>
        <taxon>Embryophyta</taxon>
        <taxon>Tracheophyta</taxon>
        <taxon>Spermatophyta</taxon>
        <taxon>Magnoliopsida</taxon>
        <taxon>eudicotyledons</taxon>
        <taxon>Gunneridae</taxon>
        <taxon>Pentapetalae</taxon>
        <taxon>asterids</taxon>
        <taxon>lamiids</taxon>
        <taxon>Lamiales</taxon>
        <taxon>Oleaceae</taxon>
        <taxon>Forsythieae</taxon>
        <taxon>Abeliophyllum</taxon>
    </lineage>
</organism>
<evidence type="ECO:0000313" key="2">
    <source>
        <dbReference type="EMBL" id="KAL2532238.1"/>
    </source>
</evidence>
<evidence type="ECO:0000313" key="3">
    <source>
        <dbReference type="Proteomes" id="UP001604336"/>
    </source>
</evidence>
<feature type="region of interest" description="Disordered" evidence="1">
    <location>
        <begin position="83"/>
        <end position="139"/>
    </location>
</feature>
<proteinExistence type="predicted"/>
<keyword evidence="3" id="KW-1185">Reference proteome</keyword>
<name>A0ABD1V5S4_9LAMI</name>
<dbReference type="AlphaFoldDB" id="A0ABD1V5S4"/>
<gene>
    <name evidence="2" type="ORF">Adt_05589</name>
</gene>